<dbReference type="PROSITE" id="PS50030">
    <property type="entry name" value="UBA"/>
    <property type="match status" value="2"/>
</dbReference>
<dbReference type="Gene3D" id="1.10.8.10">
    <property type="entry name" value="DNA helicase RuvA subunit, C-terminal domain"/>
    <property type="match status" value="2"/>
</dbReference>
<dbReference type="InterPro" id="IPR041432">
    <property type="entry name" value="UBP13_Znf-UBP_var"/>
</dbReference>
<evidence type="ECO:0000256" key="2">
    <source>
        <dbReference type="ARBA" id="ARBA00009085"/>
    </source>
</evidence>
<dbReference type="EMBL" id="KV454434">
    <property type="protein sequence ID" value="ODQ78695.1"/>
    <property type="molecule type" value="Genomic_DNA"/>
</dbReference>
<dbReference type="FunFam" id="3.30.40.10:FF:000026">
    <property type="entry name" value="Ubiquitin carboxyl-terminal hydrolase"/>
    <property type="match status" value="1"/>
</dbReference>
<dbReference type="Pfam" id="PF00443">
    <property type="entry name" value="UCH"/>
    <property type="match status" value="1"/>
</dbReference>
<dbReference type="PROSITE" id="PS50271">
    <property type="entry name" value="ZF_UBP"/>
    <property type="match status" value="1"/>
</dbReference>
<dbReference type="InterPro" id="IPR038765">
    <property type="entry name" value="Papain-like_cys_pep_sf"/>
</dbReference>
<dbReference type="AlphaFoldDB" id="A0A1E3QLX8"/>
<keyword evidence="9 14" id="KW-0788">Thiol protease</keyword>
<feature type="binding site" evidence="12">
    <location>
        <position position="185"/>
    </location>
    <ligand>
        <name>Zn(2+)</name>
        <dbReference type="ChEBI" id="CHEBI:29105"/>
    </ligand>
</feature>
<keyword evidence="4 12" id="KW-0479">Metal-binding</keyword>
<dbReference type="PROSITE" id="PS00972">
    <property type="entry name" value="USP_1"/>
    <property type="match status" value="1"/>
</dbReference>
<feature type="domain" description="UBP-type" evidence="17">
    <location>
        <begin position="143"/>
        <end position="249"/>
    </location>
</feature>
<dbReference type="InterPro" id="IPR018200">
    <property type="entry name" value="USP_CS"/>
</dbReference>
<dbReference type="PANTHER" id="PTHR24006:SF664">
    <property type="entry name" value="UBIQUITIN CARBOXYL-TERMINAL HYDROLASE"/>
    <property type="match status" value="1"/>
</dbReference>
<keyword evidence="3 14" id="KW-0645">Protease</keyword>
<evidence type="ECO:0000256" key="8">
    <source>
        <dbReference type="ARBA" id="ARBA00022801"/>
    </source>
</evidence>
<evidence type="ECO:0000256" key="14">
    <source>
        <dbReference type="RuleBase" id="RU366025"/>
    </source>
</evidence>
<proteinExistence type="inferred from homology"/>
<dbReference type="Gene3D" id="3.90.70.10">
    <property type="entry name" value="Cysteine proteinases"/>
    <property type="match status" value="1"/>
</dbReference>
<evidence type="ECO:0000259" key="17">
    <source>
        <dbReference type="PROSITE" id="PS50271"/>
    </source>
</evidence>
<comment type="similarity">
    <text evidence="2 14">Belongs to the peptidase C19 family.</text>
</comment>
<keyword evidence="6 13" id="KW-0863">Zinc-finger</keyword>
<dbReference type="InterPro" id="IPR001607">
    <property type="entry name" value="Znf_UBP"/>
</dbReference>
<feature type="binding site" evidence="12">
    <location>
        <position position="168"/>
    </location>
    <ligand>
        <name>Zn(2+)</name>
        <dbReference type="ChEBI" id="CHEBI:29105"/>
    </ligand>
</feature>
<dbReference type="PROSITE" id="PS50235">
    <property type="entry name" value="USP_3"/>
    <property type="match status" value="1"/>
</dbReference>
<evidence type="ECO:0000256" key="6">
    <source>
        <dbReference type="ARBA" id="ARBA00022771"/>
    </source>
</evidence>
<evidence type="ECO:0000259" key="16">
    <source>
        <dbReference type="PROSITE" id="PS50235"/>
    </source>
</evidence>
<dbReference type="FunFam" id="1.10.8.10:FF:000086">
    <property type="entry name" value="Ubiquitin carboxyl-terminal hydrolase"/>
    <property type="match status" value="1"/>
</dbReference>
<evidence type="ECO:0000256" key="7">
    <source>
        <dbReference type="ARBA" id="ARBA00022786"/>
    </source>
</evidence>
<dbReference type="CDD" id="cd14298">
    <property type="entry name" value="UBA2_scUBP14_like"/>
    <property type="match status" value="1"/>
</dbReference>
<keyword evidence="10 12" id="KW-0862">Zinc</keyword>
<dbReference type="EC" id="3.4.19.12" evidence="14"/>
<dbReference type="SMART" id="SM00165">
    <property type="entry name" value="UBA"/>
    <property type="match status" value="2"/>
</dbReference>
<dbReference type="Gene3D" id="3.30.40.10">
    <property type="entry name" value="Zinc/RING finger domain, C3HC4 (zinc finger)"/>
    <property type="match status" value="2"/>
</dbReference>
<sequence>MTCLHTAQPPLPSATVYKDDCMYCFDTPESSSGLDICLTCFQAFSRGDLNHTVEHFAASNHKLFLNLKKTPKPEPPRPTKIAKLEVRELSDDELFDTATYFYCAACDSAVDAGAEGAAAAAGVMSATLNAKKEEIKTWEQEILPCEHSLYLDQQEHTGPVPLSQCALCDLRENLWLCLHCGAMGCGRAQFGGISGNSHALSHFEATGHPVAVKLGSLSLDSADCFCYQCSDEVQVPELTKFLGNYGIDVSSHTKTEKNLIELQLDQNMQWEFSLETANGKLEPVFGPHLTGVKNLGNSCYLNSVMQILMQLETYKRFFEAQSFGDKDPSSLHVQLLKLYEGLASGRYSKPAPDSAYQSGIKPSGFKTVIAGTHAEFSSARQQDAYEFWLYAVEKLDAYFLDIVAPLENPNVAMKFVMRNKLVCTSCHGASFSDELVDSLSVPIPDRVINVDADGKKEYERVSLIDSLASYTLVEEISNFTCSNCSQTTTARKSNGFVSFPEVLVVSAQRIKLENWVPVKVDVPIALPHELLLDRFRSTGLAAGEVLVETPVQGFEPNQDALNSLVSMGFPENRCLKGLANTGNALTEEAMNWLFAHMDDADIDAPFVVPAAPAGPAGPVLADIESLVSMGFSPQLANKALVLSGNDVNSAVEWLFANPDDSGEITQQDMPRLPQADVDRMVMENILASPLCVNESAYELFGVVCHKGSSVHTGHYVVFIKQDVDGAARWVLFNDEKVVAVVEESEESFQEMEKNGYLFVFKKRDW</sequence>
<evidence type="ECO:0000256" key="12">
    <source>
        <dbReference type="PIRSR" id="PIRSR016308-3"/>
    </source>
</evidence>
<dbReference type="Pfam" id="PF17807">
    <property type="entry name" value="zf-UBP_var"/>
    <property type="match status" value="1"/>
</dbReference>
<dbReference type="GO" id="GO:0005634">
    <property type="term" value="C:nucleus"/>
    <property type="evidence" value="ECO:0007669"/>
    <property type="project" value="TreeGrafter"/>
</dbReference>
<evidence type="ECO:0000256" key="5">
    <source>
        <dbReference type="ARBA" id="ARBA00022737"/>
    </source>
</evidence>
<dbReference type="GO" id="GO:0016579">
    <property type="term" value="P:protein deubiquitination"/>
    <property type="evidence" value="ECO:0007669"/>
    <property type="project" value="InterPro"/>
</dbReference>
<evidence type="ECO:0000313" key="18">
    <source>
        <dbReference type="EMBL" id="ODQ78695.1"/>
    </source>
</evidence>
<dbReference type="SUPFAM" id="SSF46934">
    <property type="entry name" value="UBA-like"/>
    <property type="match status" value="1"/>
</dbReference>
<dbReference type="PANTHER" id="PTHR24006">
    <property type="entry name" value="UBIQUITIN CARBOXYL-TERMINAL HYDROLASE"/>
    <property type="match status" value="1"/>
</dbReference>
<dbReference type="SUPFAM" id="SSF54001">
    <property type="entry name" value="Cysteine proteinases"/>
    <property type="match status" value="1"/>
</dbReference>
<accession>A0A1E3QLX8</accession>
<evidence type="ECO:0000256" key="1">
    <source>
        <dbReference type="ARBA" id="ARBA00000707"/>
    </source>
</evidence>
<dbReference type="PROSITE" id="PS00973">
    <property type="entry name" value="USP_2"/>
    <property type="match status" value="1"/>
</dbReference>
<feature type="domain" description="UBA" evidence="15">
    <location>
        <begin position="555"/>
        <end position="596"/>
    </location>
</feature>
<dbReference type="GO" id="GO:0006508">
    <property type="term" value="P:proteolysis"/>
    <property type="evidence" value="ECO:0007669"/>
    <property type="project" value="UniProtKB-KW"/>
</dbReference>
<evidence type="ECO:0000256" key="4">
    <source>
        <dbReference type="ARBA" id="ARBA00022723"/>
    </source>
</evidence>
<feature type="active site" description="Proton acceptor" evidence="11">
    <location>
        <position position="714"/>
    </location>
</feature>
<feature type="domain" description="USP" evidence="16">
    <location>
        <begin position="290"/>
        <end position="763"/>
    </location>
</feature>
<feature type="active site" description="Nucleophile" evidence="11">
    <location>
        <position position="299"/>
    </location>
</feature>
<feature type="domain" description="UBA" evidence="15">
    <location>
        <begin position="623"/>
        <end position="657"/>
    </location>
</feature>
<dbReference type="CDD" id="cd14385">
    <property type="entry name" value="UBA1_spUBP14_like"/>
    <property type="match status" value="1"/>
</dbReference>
<dbReference type="InterPro" id="IPR050164">
    <property type="entry name" value="Peptidase_C19"/>
</dbReference>
<dbReference type="InterPro" id="IPR013083">
    <property type="entry name" value="Znf_RING/FYVE/PHD"/>
</dbReference>
<evidence type="ECO:0000256" key="10">
    <source>
        <dbReference type="ARBA" id="ARBA00022833"/>
    </source>
</evidence>
<dbReference type="RefSeq" id="XP_018984023.1">
    <property type="nucleotide sequence ID" value="XM_019129333.1"/>
</dbReference>
<keyword evidence="8 14" id="KW-0378">Hydrolase</keyword>
<keyword evidence="5" id="KW-0677">Repeat</keyword>
<dbReference type="GO" id="GO:0005829">
    <property type="term" value="C:cytosol"/>
    <property type="evidence" value="ECO:0007669"/>
    <property type="project" value="TreeGrafter"/>
</dbReference>
<dbReference type="SUPFAM" id="SSF57850">
    <property type="entry name" value="RING/U-box"/>
    <property type="match status" value="2"/>
</dbReference>
<dbReference type="PIRSF" id="PIRSF016308">
    <property type="entry name" value="UBP"/>
    <property type="match status" value="1"/>
</dbReference>
<evidence type="ECO:0000313" key="19">
    <source>
        <dbReference type="Proteomes" id="UP000094336"/>
    </source>
</evidence>
<gene>
    <name evidence="18" type="ORF">BABINDRAFT_162396</name>
</gene>
<dbReference type="InterPro" id="IPR028889">
    <property type="entry name" value="USP"/>
</dbReference>
<dbReference type="InterPro" id="IPR015940">
    <property type="entry name" value="UBA"/>
</dbReference>
<organism evidence="18 19">
    <name type="scientific">Babjeviella inositovora NRRL Y-12698</name>
    <dbReference type="NCBI Taxonomy" id="984486"/>
    <lineage>
        <taxon>Eukaryota</taxon>
        <taxon>Fungi</taxon>
        <taxon>Dikarya</taxon>
        <taxon>Ascomycota</taxon>
        <taxon>Saccharomycotina</taxon>
        <taxon>Pichiomycetes</taxon>
        <taxon>Serinales incertae sedis</taxon>
        <taxon>Babjeviella</taxon>
    </lineage>
</organism>
<dbReference type="Pfam" id="PF00627">
    <property type="entry name" value="UBA"/>
    <property type="match status" value="2"/>
</dbReference>
<evidence type="ECO:0000256" key="13">
    <source>
        <dbReference type="PROSITE-ProRule" id="PRU00502"/>
    </source>
</evidence>
<dbReference type="CDD" id="cd02658">
    <property type="entry name" value="Peptidase_C19B"/>
    <property type="match status" value="1"/>
</dbReference>
<feature type="binding site" evidence="12">
    <location>
        <position position="165"/>
    </location>
    <ligand>
        <name>Zn(2+)</name>
        <dbReference type="ChEBI" id="CHEBI:29105"/>
    </ligand>
</feature>
<dbReference type="GeneID" id="30147186"/>
<dbReference type="Pfam" id="PF02148">
    <property type="entry name" value="zf-UBP"/>
    <property type="match status" value="1"/>
</dbReference>
<protein>
    <recommendedName>
        <fullName evidence="14">Ubiquitin carboxyl-terminal hydrolase</fullName>
        <ecNumber evidence="14">3.4.19.12</ecNumber>
    </recommendedName>
</protein>
<feature type="binding site" evidence="12">
    <location>
        <position position="198"/>
    </location>
    <ligand>
        <name>Zn(2+)</name>
        <dbReference type="ChEBI" id="CHEBI:29105"/>
    </ligand>
</feature>
<evidence type="ECO:0000259" key="15">
    <source>
        <dbReference type="PROSITE" id="PS50030"/>
    </source>
</evidence>
<evidence type="ECO:0000256" key="11">
    <source>
        <dbReference type="PIRSR" id="PIRSR016308-1"/>
    </source>
</evidence>
<name>A0A1E3QLX8_9ASCO</name>
<dbReference type="InterPro" id="IPR033864">
    <property type="entry name" value="UBA2_scUBP14-like"/>
</dbReference>
<dbReference type="InterPro" id="IPR016652">
    <property type="entry name" value="Ubiquitinyl_hydrolase"/>
</dbReference>
<evidence type="ECO:0000256" key="3">
    <source>
        <dbReference type="ARBA" id="ARBA00022670"/>
    </source>
</evidence>
<dbReference type="GO" id="GO:0004843">
    <property type="term" value="F:cysteine-type deubiquitinase activity"/>
    <property type="evidence" value="ECO:0007669"/>
    <property type="project" value="UniProtKB-UniRule"/>
</dbReference>
<evidence type="ECO:0000256" key="9">
    <source>
        <dbReference type="ARBA" id="ARBA00022807"/>
    </source>
</evidence>
<dbReference type="Proteomes" id="UP000094336">
    <property type="component" value="Unassembled WGS sequence"/>
</dbReference>
<keyword evidence="7 14" id="KW-0833">Ubl conjugation pathway</keyword>
<reference evidence="19" key="1">
    <citation type="submission" date="2016-05" db="EMBL/GenBank/DDBJ databases">
        <title>Comparative genomics of biotechnologically important yeasts.</title>
        <authorList>
            <consortium name="DOE Joint Genome Institute"/>
            <person name="Riley R."/>
            <person name="Haridas S."/>
            <person name="Wolfe K.H."/>
            <person name="Lopes M.R."/>
            <person name="Hittinger C.T."/>
            <person name="Goker M."/>
            <person name="Salamov A."/>
            <person name="Wisecaver J."/>
            <person name="Long T.M."/>
            <person name="Aerts A.L."/>
            <person name="Barry K."/>
            <person name="Choi C."/>
            <person name="Clum A."/>
            <person name="Coughlan A.Y."/>
            <person name="Deshpande S."/>
            <person name="Douglass A.P."/>
            <person name="Hanson S.J."/>
            <person name="Klenk H.-P."/>
            <person name="Labutti K."/>
            <person name="Lapidus A."/>
            <person name="Lindquist E."/>
            <person name="Lipzen A."/>
            <person name="Meier-Kolthoff J.P."/>
            <person name="Ohm R.A."/>
            <person name="Otillar R.P."/>
            <person name="Pangilinan J."/>
            <person name="Peng Y."/>
            <person name="Rokas A."/>
            <person name="Rosa C.A."/>
            <person name="Scheuner C."/>
            <person name="Sibirny A.A."/>
            <person name="Slot J.C."/>
            <person name="Stielow J.B."/>
            <person name="Sun H."/>
            <person name="Kurtzman C.P."/>
            <person name="Blackwell M."/>
            <person name="Grigoriev I.V."/>
            <person name="Jeffries T.W."/>
        </authorList>
    </citation>
    <scope>NUCLEOTIDE SEQUENCE [LARGE SCALE GENOMIC DNA]</scope>
    <source>
        <strain evidence="19">NRRL Y-12698</strain>
    </source>
</reference>
<dbReference type="STRING" id="984486.A0A1E3QLX8"/>
<dbReference type="OrthoDB" id="361536at2759"/>
<dbReference type="InterPro" id="IPR001394">
    <property type="entry name" value="Peptidase_C19_UCH"/>
</dbReference>
<dbReference type="GO" id="GO:0008270">
    <property type="term" value="F:zinc ion binding"/>
    <property type="evidence" value="ECO:0007669"/>
    <property type="project" value="UniProtKB-KW"/>
</dbReference>
<dbReference type="InterPro" id="IPR009060">
    <property type="entry name" value="UBA-like_sf"/>
</dbReference>
<keyword evidence="19" id="KW-1185">Reference proteome</keyword>
<dbReference type="SMART" id="SM00290">
    <property type="entry name" value="ZnF_UBP"/>
    <property type="match status" value="2"/>
</dbReference>
<comment type="catalytic activity">
    <reaction evidence="1 14">
        <text>Thiol-dependent hydrolysis of ester, thioester, amide, peptide and isopeptide bonds formed by the C-terminal Gly of ubiquitin (a 76-residue protein attached to proteins as an intracellular targeting signal).</text>
        <dbReference type="EC" id="3.4.19.12"/>
    </reaction>
</comment>